<keyword evidence="7" id="KW-1185">Reference proteome</keyword>
<dbReference type="PANTHER" id="PTHR13271:SF34">
    <property type="entry name" value="N-LYSINE METHYLTRANSFERASE SETD6"/>
    <property type="match status" value="1"/>
</dbReference>
<evidence type="ECO:0000256" key="4">
    <source>
        <dbReference type="PIRNR" id="PIRNR011771"/>
    </source>
</evidence>
<dbReference type="PIRSF" id="PIRSF011771">
    <property type="entry name" value="RMS1_SET"/>
    <property type="match status" value="1"/>
</dbReference>
<reference evidence="6 7" key="1">
    <citation type="journal article" date="2020" name="Microbiol. Resour. Announc.">
        <title>Draft Genome Sequence of a Cladosporium Species Isolated from the Mesophotic Ascidian Didemnum maculosum.</title>
        <authorList>
            <person name="Gioti A."/>
            <person name="Siaperas R."/>
            <person name="Nikolaivits E."/>
            <person name="Le Goff G."/>
            <person name="Ouazzani J."/>
            <person name="Kotoulas G."/>
            <person name="Topakas E."/>
        </authorList>
    </citation>
    <scope>NUCLEOTIDE SEQUENCE [LARGE SCALE GENOMIC DNA]</scope>
    <source>
        <strain evidence="6 7">TM138-S3</strain>
    </source>
</reference>
<dbReference type="GO" id="GO:0032259">
    <property type="term" value="P:methylation"/>
    <property type="evidence" value="ECO:0007669"/>
    <property type="project" value="UniProtKB-KW"/>
</dbReference>
<gene>
    <name evidence="6" type="ORF">WHR41_07491</name>
</gene>
<dbReference type="Pfam" id="PF00856">
    <property type="entry name" value="SET"/>
    <property type="match status" value="1"/>
</dbReference>
<dbReference type="GeneID" id="96008933"/>
<name>A0AB34KK36_9PEZI</name>
<feature type="domain" description="SET" evidence="5">
    <location>
        <begin position="26"/>
        <end position="262"/>
    </location>
</feature>
<comment type="subcellular location">
    <subcellularLocation>
        <location evidence="4">Nucleus</location>
    </subcellularLocation>
</comment>
<evidence type="ECO:0000313" key="6">
    <source>
        <dbReference type="EMBL" id="KAL1583705.1"/>
    </source>
</evidence>
<dbReference type="GO" id="GO:0016279">
    <property type="term" value="F:protein-lysine N-methyltransferase activity"/>
    <property type="evidence" value="ECO:0007669"/>
    <property type="project" value="UniProtKB-UniRule"/>
</dbReference>
<dbReference type="GO" id="GO:0005634">
    <property type="term" value="C:nucleus"/>
    <property type="evidence" value="ECO:0007669"/>
    <property type="project" value="UniProtKB-SubCell"/>
</dbReference>
<evidence type="ECO:0000259" key="5">
    <source>
        <dbReference type="PROSITE" id="PS50280"/>
    </source>
</evidence>
<dbReference type="SUPFAM" id="SSF81822">
    <property type="entry name" value="RuBisCo LSMT C-terminal, substrate-binding domain"/>
    <property type="match status" value="1"/>
</dbReference>
<dbReference type="InterPro" id="IPR050600">
    <property type="entry name" value="SETD3_SETD6_MTase"/>
</dbReference>
<protein>
    <recommendedName>
        <fullName evidence="4">Ribosomal lysine N-methyltransferase 4</fullName>
        <ecNumber evidence="4">2.1.1.-</ecNumber>
    </recommendedName>
</protein>
<comment type="caution">
    <text evidence="6">The sequence shown here is derived from an EMBL/GenBank/DDBJ whole genome shotgun (WGS) entry which is preliminary data.</text>
</comment>
<dbReference type="AlphaFoldDB" id="A0AB34KK36"/>
<evidence type="ECO:0000256" key="1">
    <source>
        <dbReference type="ARBA" id="ARBA00022603"/>
    </source>
</evidence>
<keyword evidence="4" id="KW-0539">Nucleus</keyword>
<comment type="function">
    <text evidence="4">S-adenosyl-L-methionine-dependent protein-lysine N-methyltransferase that monomethylates 60S ribosomal protein L42.</text>
</comment>
<dbReference type="FunFam" id="3.90.1410.10:FF:000007">
    <property type="entry name" value="Ribosomal lysine N-methyltransferase 4"/>
    <property type="match status" value="1"/>
</dbReference>
<dbReference type="InterPro" id="IPR011383">
    <property type="entry name" value="N-lys_methylase_SETD6"/>
</dbReference>
<evidence type="ECO:0000256" key="2">
    <source>
        <dbReference type="ARBA" id="ARBA00022679"/>
    </source>
</evidence>
<sequence>MDDGSYTDATLAFSNWLQANGTTVSEKIDLVDLRAQGAGRGVVAKENIAEDETLFSIPRATILSTETSSIPASISAEVQDPWLSLIVTMLYEYQQAKDSKWAAYFDVLPADFDSLMYWSEAELKDLQGSAVVDKIGKAGADETFQEQILPLVYANVEAFRAQSLSNEQLLALCHRMGSTIMAYAFDLEPAGGAAEQSQEEWEEDSEDGMGAAVLPKGMVPLADMLNANADLNNAKLFHEDDAVVMRSIKPIAAGEQIYNDYGSLPRADLLRRYGYVTDEYAKYDVVELSEDLISETAKEQLRLSDSDLSVRMTYLDEQAGLDSGYDIAHPDGEDGAFPEEFCVLLNALTTAAPEFEKMQKKEKLPKSDLTPASLELLYTMLLRRRAEYGVNDADSLRTQLSNSENSRRKATALQVVVGELELLGKVAAHVQEKIGSGNKKRSADTFEEEAQEVAAKKAKN</sequence>
<dbReference type="Gene3D" id="3.90.1420.10">
    <property type="entry name" value="Rubisco LSMT, substrate-binding domain"/>
    <property type="match status" value="1"/>
</dbReference>
<evidence type="ECO:0000313" key="7">
    <source>
        <dbReference type="Proteomes" id="UP000803884"/>
    </source>
</evidence>
<accession>A0AB34KK36</accession>
<keyword evidence="2 4" id="KW-0808">Transferase</keyword>
<keyword evidence="1 4" id="KW-0489">Methyltransferase</keyword>
<evidence type="ECO:0000256" key="3">
    <source>
        <dbReference type="ARBA" id="ARBA00022691"/>
    </source>
</evidence>
<dbReference type="EMBL" id="JAAQHG020000032">
    <property type="protein sequence ID" value="KAL1583705.1"/>
    <property type="molecule type" value="Genomic_DNA"/>
</dbReference>
<dbReference type="InterPro" id="IPR036464">
    <property type="entry name" value="Rubisco_LSMT_subst-bd_sf"/>
</dbReference>
<dbReference type="PROSITE" id="PS50280">
    <property type="entry name" value="SET"/>
    <property type="match status" value="1"/>
</dbReference>
<dbReference type="Proteomes" id="UP000803884">
    <property type="component" value="Unassembled WGS sequence"/>
</dbReference>
<dbReference type="InterPro" id="IPR046341">
    <property type="entry name" value="SET_dom_sf"/>
</dbReference>
<dbReference type="EC" id="2.1.1.-" evidence="4"/>
<proteinExistence type="inferred from homology"/>
<comment type="similarity">
    <text evidence="4">Belongs to the class V-like SAM-binding methyltransferase superfamily. Histone-lysine methyltransferase family. SETD6 subfamily.</text>
</comment>
<organism evidence="6 7">
    <name type="scientific">Cladosporium halotolerans</name>
    <dbReference type="NCBI Taxonomy" id="1052096"/>
    <lineage>
        <taxon>Eukaryota</taxon>
        <taxon>Fungi</taxon>
        <taxon>Dikarya</taxon>
        <taxon>Ascomycota</taxon>
        <taxon>Pezizomycotina</taxon>
        <taxon>Dothideomycetes</taxon>
        <taxon>Dothideomycetidae</taxon>
        <taxon>Cladosporiales</taxon>
        <taxon>Cladosporiaceae</taxon>
        <taxon>Cladosporium</taxon>
    </lineage>
</organism>
<dbReference type="SUPFAM" id="SSF82199">
    <property type="entry name" value="SET domain"/>
    <property type="match status" value="1"/>
</dbReference>
<dbReference type="RefSeq" id="XP_069226812.1">
    <property type="nucleotide sequence ID" value="XM_069376095.1"/>
</dbReference>
<dbReference type="Gene3D" id="3.90.1410.10">
    <property type="entry name" value="set domain protein methyltransferase, domain 1"/>
    <property type="match status" value="1"/>
</dbReference>
<keyword evidence="3 4" id="KW-0949">S-adenosyl-L-methionine</keyword>
<dbReference type="PANTHER" id="PTHR13271">
    <property type="entry name" value="UNCHARACTERIZED PUTATIVE METHYLTRANSFERASE"/>
    <property type="match status" value="1"/>
</dbReference>
<dbReference type="InterPro" id="IPR001214">
    <property type="entry name" value="SET_dom"/>
</dbReference>